<evidence type="ECO:0000256" key="2">
    <source>
        <dbReference type="ARBA" id="ARBA00022448"/>
    </source>
</evidence>
<dbReference type="InterPro" id="IPR035906">
    <property type="entry name" value="MetI-like_sf"/>
</dbReference>
<feature type="transmembrane region" description="Helical" evidence="7">
    <location>
        <begin position="192"/>
        <end position="214"/>
    </location>
</feature>
<dbReference type="PANTHER" id="PTHR30151:SF19">
    <property type="entry name" value="ABC TRANSPORTER PERMEASE"/>
    <property type="match status" value="1"/>
</dbReference>
<evidence type="ECO:0000256" key="7">
    <source>
        <dbReference type="RuleBase" id="RU363032"/>
    </source>
</evidence>
<keyword evidence="4 7" id="KW-0812">Transmembrane</keyword>
<dbReference type="PROSITE" id="PS50928">
    <property type="entry name" value="ABC_TM1"/>
    <property type="match status" value="1"/>
</dbReference>
<comment type="similarity">
    <text evidence="7">Belongs to the binding-protein-dependent transport system permease family.</text>
</comment>
<dbReference type="Gene3D" id="1.10.3720.10">
    <property type="entry name" value="MetI-like"/>
    <property type="match status" value="1"/>
</dbReference>
<name>A0ABX2H6V2_9FIRM</name>
<feature type="domain" description="ABC transmembrane type-1" evidence="8">
    <location>
        <begin position="74"/>
        <end position="232"/>
    </location>
</feature>
<dbReference type="Proteomes" id="UP001644719">
    <property type="component" value="Unassembled WGS sequence"/>
</dbReference>
<dbReference type="CDD" id="cd06261">
    <property type="entry name" value="TM_PBP2"/>
    <property type="match status" value="1"/>
</dbReference>
<evidence type="ECO:0000256" key="3">
    <source>
        <dbReference type="ARBA" id="ARBA00022475"/>
    </source>
</evidence>
<evidence type="ECO:0000256" key="5">
    <source>
        <dbReference type="ARBA" id="ARBA00022989"/>
    </source>
</evidence>
<dbReference type="RefSeq" id="WP_148462250.1">
    <property type="nucleotide sequence ID" value="NZ_JAAITS010000012.1"/>
</dbReference>
<comment type="subcellular location">
    <subcellularLocation>
        <location evidence="1 7">Cell membrane</location>
        <topology evidence="1 7">Multi-pass membrane protein</topology>
    </subcellularLocation>
</comment>
<keyword evidence="6 7" id="KW-0472">Membrane</keyword>
<feature type="transmembrane region" description="Helical" evidence="7">
    <location>
        <begin position="139"/>
        <end position="159"/>
    </location>
</feature>
<dbReference type="InterPro" id="IPR000515">
    <property type="entry name" value="MetI-like"/>
</dbReference>
<keyword evidence="5 7" id="KW-1133">Transmembrane helix</keyword>
<evidence type="ECO:0000256" key="1">
    <source>
        <dbReference type="ARBA" id="ARBA00004651"/>
    </source>
</evidence>
<gene>
    <name evidence="9" type="ORF">G5B17_05925</name>
</gene>
<feature type="transmembrane region" description="Helical" evidence="7">
    <location>
        <begin position="112"/>
        <end position="132"/>
    </location>
</feature>
<evidence type="ECO:0000256" key="6">
    <source>
        <dbReference type="ARBA" id="ARBA00023136"/>
    </source>
</evidence>
<evidence type="ECO:0000259" key="8">
    <source>
        <dbReference type="PROSITE" id="PS50928"/>
    </source>
</evidence>
<evidence type="ECO:0000313" key="10">
    <source>
        <dbReference type="Proteomes" id="UP001644719"/>
    </source>
</evidence>
<keyword evidence="2 7" id="KW-0813">Transport</keyword>
<evidence type="ECO:0000313" key="9">
    <source>
        <dbReference type="EMBL" id="NSG84975.1"/>
    </source>
</evidence>
<organism evidence="9 10">
    <name type="scientific">Blautia faecis</name>
    <dbReference type="NCBI Taxonomy" id="871665"/>
    <lineage>
        <taxon>Bacteria</taxon>
        <taxon>Bacillati</taxon>
        <taxon>Bacillota</taxon>
        <taxon>Clostridia</taxon>
        <taxon>Lachnospirales</taxon>
        <taxon>Lachnospiraceae</taxon>
        <taxon>Blautia</taxon>
    </lineage>
</organism>
<dbReference type="PANTHER" id="PTHR30151">
    <property type="entry name" value="ALKANE SULFONATE ABC TRANSPORTER-RELATED, MEMBRANE SUBUNIT"/>
    <property type="match status" value="1"/>
</dbReference>
<dbReference type="EMBL" id="JAAITS010000012">
    <property type="protein sequence ID" value="NSG84975.1"/>
    <property type="molecule type" value="Genomic_DNA"/>
</dbReference>
<dbReference type="Pfam" id="PF00528">
    <property type="entry name" value="BPD_transp_1"/>
    <property type="match status" value="1"/>
</dbReference>
<keyword evidence="3" id="KW-1003">Cell membrane</keyword>
<evidence type="ECO:0000256" key="4">
    <source>
        <dbReference type="ARBA" id="ARBA00022692"/>
    </source>
</evidence>
<reference evidence="9 10" key="1">
    <citation type="journal article" date="2020" name="Cell Host Microbe">
        <title>Functional and Genomic Variation between Human-Derived Isolates of Lachnospiraceae Reveals Inter- and Intra-Species Diversity.</title>
        <authorList>
            <person name="Sorbara M.T."/>
            <person name="Littmann E.R."/>
            <person name="Fontana E."/>
            <person name="Moody T.U."/>
            <person name="Kohout C.E."/>
            <person name="Gjonbalaj M."/>
            <person name="Eaton V."/>
            <person name="Seok R."/>
            <person name="Leiner I.M."/>
            <person name="Pamer E.G."/>
        </authorList>
    </citation>
    <scope>NUCLEOTIDE SEQUENCE [LARGE SCALE GENOMIC DNA]</scope>
    <source>
        <strain evidence="9 10">MSK.17.74</strain>
    </source>
</reference>
<feature type="transmembrane region" description="Helical" evidence="7">
    <location>
        <begin position="82"/>
        <end position="100"/>
    </location>
</feature>
<protein>
    <submittedName>
        <fullName evidence="9">ABC transporter permease</fullName>
    </submittedName>
</protein>
<feature type="transmembrane region" description="Helical" evidence="7">
    <location>
        <begin position="21"/>
        <end position="37"/>
    </location>
</feature>
<comment type="caution">
    <text evidence="9">The sequence shown here is derived from an EMBL/GenBank/DDBJ whole genome shotgun (WGS) entry which is preliminary data.</text>
</comment>
<proteinExistence type="inferred from homology"/>
<keyword evidence="10" id="KW-1185">Reference proteome</keyword>
<dbReference type="SUPFAM" id="SSF161098">
    <property type="entry name" value="MetI-like"/>
    <property type="match status" value="1"/>
</dbReference>
<sequence length="232" mass="25638">MHEPSPAQKAYLARQKRDRRLVVSARLLVFLIFLAQWEILARAGWIDSFIFSSPSMIFKTFMEMAQNHSLFIHIGATLKETLLSFLFVVVLGLGISILLWGCPRLAKVLEPYLVVLNSLPKSALAPLLIVWLGARQRTIIIAGMSVAIFGSILNLYTGFGEISQEKLKLIRTLGGGKKEELLKIVLPSSVPLILANMKVNIGLCLVGVIIGEFIGARQGLGYLIIYGSQTFQ</sequence>
<accession>A0ABX2H6V2</accession>